<dbReference type="EMBL" id="BMMS01000009">
    <property type="protein sequence ID" value="GGO87083.1"/>
    <property type="molecule type" value="Genomic_DNA"/>
</dbReference>
<accession>A0A917ZPH6</accession>
<dbReference type="GO" id="GO:0003796">
    <property type="term" value="F:lysozyme activity"/>
    <property type="evidence" value="ECO:0007669"/>
    <property type="project" value="InterPro"/>
</dbReference>
<evidence type="ECO:0000256" key="2">
    <source>
        <dbReference type="ARBA" id="ARBA00022801"/>
    </source>
</evidence>
<reference evidence="4" key="2">
    <citation type="submission" date="2020-09" db="EMBL/GenBank/DDBJ databases">
        <authorList>
            <person name="Sun Q."/>
            <person name="Zhou Y."/>
        </authorList>
    </citation>
    <scope>NUCLEOTIDE SEQUENCE</scope>
    <source>
        <strain evidence="4">CGMCC 4.7201</strain>
    </source>
</reference>
<sequence>MAATRGIDVSVHQGAQDWKKHIRGGVTFAFAKASEGQHTRDPHFTMHIKAIKAAGLVPGAYHFAWPNQSATVEANNYIAAVKPHAGKGFVHWLDLERYEDGRNYRGRSAAHIHSYVAHWLAAVRKAFPGQRTGVYTSRSDLSAGHVPHGTTLWYPEYPWGRNGSYSKAEDHSRPTLPQGHGHPLIWQFTGTPLDRSIAYLSAAAFRSWAHGGPAETDPEDDDVAYRTSLGKTKEQSLPWGEFTPITWNVEHGDPQKAHADGNHPGYVAPATSWADFNGRLVISGTQPGDSVQVQYQVHDWKDGKSHGVWTEIILDHASTSGSDFLPVPFSKGLTKGQHVYVAIKPMPGSGGADGRSAPKVAEGRWTIRQDVK</sequence>
<dbReference type="PROSITE" id="PS51904">
    <property type="entry name" value="GLYCOSYL_HYDROL_F25_2"/>
    <property type="match status" value="1"/>
</dbReference>
<dbReference type="Pfam" id="PF01183">
    <property type="entry name" value="Glyco_hydro_25"/>
    <property type="match status" value="1"/>
</dbReference>
<dbReference type="Proteomes" id="UP000641932">
    <property type="component" value="Unassembled WGS sequence"/>
</dbReference>
<dbReference type="InterPro" id="IPR018077">
    <property type="entry name" value="Glyco_hydro_fam25_subgr"/>
</dbReference>
<gene>
    <name evidence="4" type="ORF">GCM10012280_24750</name>
</gene>
<evidence type="ECO:0008006" key="6">
    <source>
        <dbReference type="Google" id="ProtNLM"/>
    </source>
</evidence>
<dbReference type="GO" id="GO:0016052">
    <property type="term" value="P:carbohydrate catabolic process"/>
    <property type="evidence" value="ECO:0007669"/>
    <property type="project" value="TreeGrafter"/>
</dbReference>
<proteinExistence type="inferred from homology"/>
<dbReference type="RefSeq" id="WP_189131654.1">
    <property type="nucleotide sequence ID" value="NZ_BMMS01000009.1"/>
</dbReference>
<organism evidence="4 5">
    <name type="scientific">Wenjunlia tyrosinilytica</name>
    <dbReference type="NCBI Taxonomy" id="1544741"/>
    <lineage>
        <taxon>Bacteria</taxon>
        <taxon>Bacillati</taxon>
        <taxon>Actinomycetota</taxon>
        <taxon>Actinomycetes</taxon>
        <taxon>Kitasatosporales</taxon>
        <taxon>Streptomycetaceae</taxon>
        <taxon>Wenjunlia</taxon>
    </lineage>
</organism>
<keyword evidence="2" id="KW-0378">Hydrolase</keyword>
<dbReference type="CDD" id="cd00599">
    <property type="entry name" value="GH25_muramidase"/>
    <property type="match status" value="1"/>
</dbReference>
<dbReference type="GO" id="GO:0009253">
    <property type="term" value="P:peptidoglycan catabolic process"/>
    <property type="evidence" value="ECO:0007669"/>
    <property type="project" value="InterPro"/>
</dbReference>
<protein>
    <recommendedName>
        <fullName evidence="6">Lysozyme</fullName>
    </recommendedName>
</protein>
<evidence type="ECO:0000256" key="1">
    <source>
        <dbReference type="ARBA" id="ARBA00010646"/>
    </source>
</evidence>
<keyword evidence="3" id="KW-0326">Glycosidase</keyword>
<reference evidence="4" key="1">
    <citation type="journal article" date="2014" name="Int. J. Syst. Evol. Microbiol.">
        <title>Complete genome sequence of Corynebacterium casei LMG S-19264T (=DSM 44701T), isolated from a smear-ripened cheese.</title>
        <authorList>
            <consortium name="US DOE Joint Genome Institute (JGI-PGF)"/>
            <person name="Walter F."/>
            <person name="Albersmeier A."/>
            <person name="Kalinowski J."/>
            <person name="Ruckert C."/>
        </authorList>
    </citation>
    <scope>NUCLEOTIDE SEQUENCE</scope>
    <source>
        <strain evidence="4">CGMCC 4.7201</strain>
    </source>
</reference>
<evidence type="ECO:0000313" key="4">
    <source>
        <dbReference type="EMBL" id="GGO87083.1"/>
    </source>
</evidence>
<dbReference type="AlphaFoldDB" id="A0A917ZPH6"/>
<name>A0A917ZPH6_9ACTN</name>
<dbReference type="InterPro" id="IPR002053">
    <property type="entry name" value="Glyco_hydro_25"/>
</dbReference>
<comment type="similarity">
    <text evidence="1">Belongs to the glycosyl hydrolase 25 family.</text>
</comment>
<evidence type="ECO:0000256" key="3">
    <source>
        <dbReference type="ARBA" id="ARBA00023295"/>
    </source>
</evidence>
<dbReference type="PANTHER" id="PTHR34135">
    <property type="entry name" value="LYSOZYME"/>
    <property type="match status" value="1"/>
</dbReference>
<dbReference type="GO" id="GO:0016998">
    <property type="term" value="P:cell wall macromolecule catabolic process"/>
    <property type="evidence" value="ECO:0007669"/>
    <property type="project" value="InterPro"/>
</dbReference>
<comment type="caution">
    <text evidence="4">The sequence shown here is derived from an EMBL/GenBank/DDBJ whole genome shotgun (WGS) entry which is preliminary data.</text>
</comment>
<dbReference type="InterPro" id="IPR017853">
    <property type="entry name" value="GH"/>
</dbReference>
<dbReference type="SUPFAM" id="SSF51445">
    <property type="entry name" value="(Trans)glycosidases"/>
    <property type="match status" value="1"/>
</dbReference>
<dbReference type="Gene3D" id="3.20.20.80">
    <property type="entry name" value="Glycosidases"/>
    <property type="match status" value="1"/>
</dbReference>
<evidence type="ECO:0000313" key="5">
    <source>
        <dbReference type="Proteomes" id="UP000641932"/>
    </source>
</evidence>
<dbReference type="PANTHER" id="PTHR34135:SF2">
    <property type="entry name" value="LYSOZYME"/>
    <property type="match status" value="1"/>
</dbReference>
<keyword evidence="5" id="KW-1185">Reference proteome</keyword>
<dbReference type="SMART" id="SM00641">
    <property type="entry name" value="Glyco_25"/>
    <property type="match status" value="1"/>
</dbReference>